<evidence type="ECO:0000256" key="5">
    <source>
        <dbReference type="ARBA" id="ARBA00023136"/>
    </source>
</evidence>
<feature type="compositionally biased region" description="Low complexity" evidence="6">
    <location>
        <begin position="228"/>
        <end position="238"/>
    </location>
</feature>
<feature type="transmembrane region" description="Helical" evidence="7">
    <location>
        <begin position="566"/>
        <end position="585"/>
    </location>
</feature>
<evidence type="ECO:0000259" key="8">
    <source>
        <dbReference type="PROSITE" id="PS51778"/>
    </source>
</evidence>
<feature type="region of interest" description="Disordered" evidence="6">
    <location>
        <begin position="495"/>
        <end position="545"/>
    </location>
</feature>
<proteinExistence type="inferred from homology"/>
<sequence length="657" mass="73092">MLSQSSPIPDEDANKLLSPSFYNINTGGPGPTCASTSTPILSRQLQGSSRSRRSSASTTCGITPPDSPQKSVSSISKKKRQKSPDDPASAKRNAEFHSMFRSIPEDDLLMDDYGCALQKEILVQGRMYVSKRHICFNANIFGWVTNLVIDFADIIDIEKRTTAIFIPNAIQISTHQSKYFFGSFLSRDQAFDQLKALWHEVQKRSQSTDSGDSTTTKVDDGYEDGLLTDDTLSTLSGGYSMDGDTLPPPPPTLVSPLDKPPSVDLSHRPYDRQKSLATITAATTNRPHPSLDRRRTASESQLSARKNVQQNQRSDTTVCSCDTNGGHYTHTVMDQMYSSSIETIYGILANRAFLQKFLSETEKNTDVQVGPWEKGDGGVSGHFTRDISYIKPLNNSIGPRSTKCLLKEQVKHLDLESSVTQVITTQTPDVPSGGSFVVKTRLCIMWAGQGKVRVLVTVLVDFTKSSWLKSTIEKATIDGQTSYYKSLDVAIRGYLQPTPPPSAPPLSTKQQRRQRRQQQQQQQRTQEIDPRGASSSSGQATKGGAKSTTWLDNVIQMLQQYQLPSMQHLTVLCMFLLVFINLFIASKMGHVTQRLENDVVASCKSSSADAFNNNQQYQQRFLELERMIRQAGNSIDQVSKAVEEQQRIMVQRNWPSF</sequence>
<gene>
    <name evidence="9" type="ORF">O0I10_003053</name>
</gene>
<comment type="caution">
    <text evidence="9">The sequence shown here is derived from an EMBL/GenBank/DDBJ whole genome shotgun (WGS) entry which is preliminary data.</text>
</comment>
<comment type="similarity">
    <text evidence="2">Belongs to the YSP2 family.</text>
</comment>
<dbReference type="InterPro" id="IPR051482">
    <property type="entry name" value="Cholesterol_transport"/>
</dbReference>
<dbReference type="GO" id="GO:0032366">
    <property type="term" value="P:intracellular sterol transport"/>
    <property type="evidence" value="ECO:0007669"/>
    <property type="project" value="TreeGrafter"/>
</dbReference>
<dbReference type="AlphaFoldDB" id="A0AAD7V9W8"/>
<feature type="compositionally biased region" description="Low complexity" evidence="6">
    <location>
        <begin position="205"/>
        <end position="216"/>
    </location>
</feature>
<dbReference type="Pfam" id="PF02893">
    <property type="entry name" value="GRAM"/>
    <property type="match status" value="1"/>
</dbReference>
<evidence type="ECO:0000256" key="1">
    <source>
        <dbReference type="ARBA" id="ARBA00004167"/>
    </source>
</evidence>
<keyword evidence="5 7" id="KW-0472">Membrane</keyword>
<feature type="region of interest" description="Disordered" evidence="6">
    <location>
        <begin position="202"/>
        <end position="316"/>
    </location>
</feature>
<feature type="domain" description="VASt" evidence="8">
    <location>
        <begin position="328"/>
        <end position="499"/>
    </location>
</feature>
<dbReference type="EMBL" id="JARTCD010000009">
    <property type="protein sequence ID" value="KAJ8661303.1"/>
    <property type="molecule type" value="Genomic_DNA"/>
</dbReference>
<dbReference type="SMART" id="SM00568">
    <property type="entry name" value="GRAM"/>
    <property type="match status" value="1"/>
</dbReference>
<evidence type="ECO:0000313" key="9">
    <source>
        <dbReference type="EMBL" id="KAJ8661303.1"/>
    </source>
</evidence>
<evidence type="ECO:0000256" key="7">
    <source>
        <dbReference type="SAM" id="Phobius"/>
    </source>
</evidence>
<feature type="compositionally biased region" description="Polar residues" evidence="6">
    <location>
        <begin position="298"/>
        <end position="316"/>
    </location>
</feature>
<dbReference type="GO" id="GO:0032541">
    <property type="term" value="C:cortical endoplasmic reticulum"/>
    <property type="evidence" value="ECO:0007669"/>
    <property type="project" value="TreeGrafter"/>
</dbReference>
<dbReference type="PANTHER" id="PTHR23319:SF4">
    <property type="entry name" value="GRAM DOMAIN CONTAINING 1B, ISOFORM E"/>
    <property type="match status" value="1"/>
</dbReference>
<organism evidence="9 10">
    <name type="scientific">Lichtheimia ornata</name>
    <dbReference type="NCBI Taxonomy" id="688661"/>
    <lineage>
        <taxon>Eukaryota</taxon>
        <taxon>Fungi</taxon>
        <taxon>Fungi incertae sedis</taxon>
        <taxon>Mucoromycota</taxon>
        <taxon>Mucoromycotina</taxon>
        <taxon>Mucoromycetes</taxon>
        <taxon>Mucorales</taxon>
        <taxon>Lichtheimiaceae</taxon>
        <taxon>Lichtheimia</taxon>
    </lineage>
</organism>
<keyword evidence="10" id="KW-1185">Reference proteome</keyword>
<dbReference type="GO" id="GO:0005886">
    <property type="term" value="C:plasma membrane"/>
    <property type="evidence" value="ECO:0007669"/>
    <property type="project" value="TreeGrafter"/>
</dbReference>
<name>A0AAD7V9W8_9FUNG</name>
<dbReference type="PANTHER" id="PTHR23319">
    <property type="entry name" value="GRAM DOMAIN CONTAINING 1B, ISOFORM E"/>
    <property type="match status" value="1"/>
</dbReference>
<evidence type="ECO:0000256" key="2">
    <source>
        <dbReference type="ARBA" id="ARBA00006582"/>
    </source>
</evidence>
<dbReference type="GO" id="GO:0120015">
    <property type="term" value="F:sterol transfer activity"/>
    <property type="evidence" value="ECO:0007669"/>
    <property type="project" value="TreeGrafter"/>
</dbReference>
<dbReference type="Proteomes" id="UP001234581">
    <property type="component" value="Unassembled WGS sequence"/>
</dbReference>
<dbReference type="GO" id="GO:0005789">
    <property type="term" value="C:endoplasmic reticulum membrane"/>
    <property type="evidence" value="ECO:0007669"/>
    <property type="project" value="TreeGrafter"/>
</dbReference>
<dbReference type="InterPro" id="IPR031968">
    <property type="entry name" value="VASt"/>
</dbReference>
<evidence type="ECO:0000313" key="10">
    <source>
        <dbReference type="Proteomes" id="UP001234581"/>
    </source>
</evidence>
<feature type="compositionally biased region" description="Polar residues" evidence="6">
    <location>
        <begin position="533"/>
        <end position="545"/>
    </location>
</feature>
<reference evidence="9 10" key="1">
    <citation type="submission" date="2023-03" db="EMBL/GenBank/DDBJ databases">
        <title>Genome sequence of Lichtheimia ornata CBS 291.66.</title>
        <authorList>
            <person name="Mohabir J.T."/>
            <person name="Shea T.P."/>
            <person name="Kurbessoian T."/>
            <person name="Berby B."/>
            <person name="Fontaine J."/>
            <person name="Livny J."/>
            <person name="Gnirke A."/>
            <person name="Stajich J.E."/>
            <person name="Cuomo C.A."/>
        </authorList>
    </citation>
    <scope>NUCLEOTIDE SEQUENCE [LARGE SCALE GENOMIC DNA]</scope>
    <source>
        <strain evidence="9">CBS 291.66</strain>
    </source>
</reference>
<dbReference type="Gene3D" id="2.30.29.30">
    <property type="entry name" value="Pleckstrin-homology domain (PH domain)/Phosphotyrosine-binding domain (PTB)"/>
    <property type="match status" value="1"/>
</dbReference>
<dbReference type="PROSITE" id="PS51778">
    <property type="entry name" value="VAST"/>
    <property type="match status" value="1"/>
</dbReference>
<dbReference type="GeneID" id="83210466"/>
<dbReference type="CDD" id="cd13220">
    <property type="entry name" value="PH-GRAM_GRAMDC"/>
    <property type="match status" value="1"/>
</dbReference>
<dbReference type="RefSeq" id="XP_058346216.1">
    <property type="nucleotide sequence ID" value="XM_058483127.1"/>
</dbReference>
<evidence type="ECO:0000256" key="6">
    <source>
        <dbReference type="SAM" id="MobiDB-lite"/>
    </source>
</evidence>
<feature type="compositionally biased region" description="Basic and acidic residues" evidence="6">
    <location>
        <begin position="265"/>
        <end position="274"/>
    </location>
</feature>
<dbReference type="GO" id="GO:0032934">
    <property type="term" value="F:sterol binding"/>
    <property type="evidence" value="ECO:0007669"/>
    <property type="project" value="TreeGrafter"/>
</dbReference>
<dbReference type="InterPro" id="IPR004182">
    <property type="entry name" value="GRAM"/>
</dbReference>
<feature type="region of interest" description="Disordered" evidence="6">
    <location>
        <begin position="1"/>
        <end position="96"/>
    </location>
</feature>
<feature type="compositionally biased region" description="Low complexity" evidence="6">
    <location>
        <begin position="41"/>
        <end position="57"/>
    </location>
</feature>
<protein>
    <recommendedName>
        <fullName evidence="8">VASt domain-containing protein</fullName>
    </recommendedName>
</protein>
<accession>A0AAD7V9W8</accession>
<dbReference type="GO" id="GO:0140268">
    <property type="term" value="C:endoplasmic reticulum-plasma membrane contact site"/>
    <property type="evidence" value="ECO:0007669"/>
    <property type="project" value="TreeGrafter"/>
</dbReference>
<comment type="subcellular location">
    <subcellularLocation>
        <location evidence="1">Membrane</location>
        <topology evidence="1">Single-pass membrane protein</topology>
    </subcellularLocation>
</comment>
<dbReference type="InterPro" id="IPR011993">
    <property type="entry name" value="PH-like_dom_sf"/>
</dbReference>
<evidence type="ECO:0000256" key="3">
    <source>
        <dbReference type="ARBA" id="ARBA00022692"/>
    </source>
</evidence>
<feature type="compositionally biased region" description="Polar residues" evidence="6">
    <location>
        <begin position="275"/>
        <end position="287"/>
    </location>
</feature>
<keyword evidence="3 7" id="KW-0812">Transmembrane</keyword>
<dbReference type="Pfam" id="PF16016">
    <property type="entry name" value="VASt"/>
    <property type="match status" value="1"/>
</dbReference>
<feature type="compositionally biased region" description="Basic and acidic residues" evidence="6">
    <location>
        <begin position="82"/>
        <end position="95"/>
    </location>
</feature>
<dbReference type="GO" id="GO:0005739">
    <property type="term" value="C:mitochondrion"/>
    <property type="evidence" value="ECO:0007669"/>
    <property type="project" value="TreeGrafter"/>
</dbReference>
<keyword evidence="4 7" id="KW-1133">Transmembrane helix</keyword>
<evidence type="ECO:0000256" key="4">
    <source>
        <dbReference type="ARBA" id="ARBA00022989"/>
    </source>
</evidence>